<dbReference type="Proteomes" id="UP000316079">
    <property type="component" value="Unassembled WGS sequence"/>
</dbReference>
<keyword evidence="3" id="KW-1185">Reference proteome</keyword>
<evidence type="ECO:0000256" key="1">
    <source>
        <dbReference type="SAM" id="Coils"/>
    </source>
</evidence>
<organism evidence="2 3">
    <name type="scientific">Danionella cerebrum</name>
    <dbReference type="NCBI Taxonomy" id="2873325"/>
    <lineage>
        <taxon>Eukaryota</taxon>
        <taxon>Metazoa</taxon>
        <taxon>Chordata</taxon>
        <taxon>Craniata</taxon>
        <taxon>Vertebrata</taxon>
        <taxon>Euteleostomi</taxon>
        <taxon>Actinopterygii</taxon>
        <taxon>Neopterygii</taxon>
        <taxon>Teleostei</taxon>
        <taxon>Ostariophysi</taxon>
        <taxon>Cypriniformes</taxon>
        <taxon>Danionidae</taxon>
        <taxon>Danioninae</taxon>
        <taxon>Danionella</taxon>
    </lineage>
</organism>
<accession>A0A553RJS0</accession>
<dbReference type="OrthoDB" id="8808401at2759"/>
<feature type="coiled-coil region" evidence="1">
    <location>
        <begin position="53"/>
        <end position="104"/>
    </location>
</feature>
<comment type="caution">
    <text evidence="2">The sequence shown here is derived from an EMBL/GenBank/DDBJ whole genome shotgun (WGS) entry which is preliminary data.</text>
</comment>
<protein>
    <submittedName>
        <fullName evidence="2">Uncharacterized protein</fullName>
    </submittedName>
</protein>
<dbReference type="STRING" id="623744.A0A553RJS0"/>
<dbReference type="AlphaFoldDB" id="A0A553RJS0"/>
<evidence type="ECO:0000313" key="3">
    <source>
        <dbReference type="Proteomes" id="UP000316079"/>
    </source>
</evidence>
<sequence length="105" mass="12705">MGQEGIKCTGLHTMAEQQEKLEYLMRSMTVLLRDMEYLRAHCEHYNPELRRYIMELCVENRNLTEKNNALDKELQEAWEIIEELRDTKYALDAKERQTEKLNRRL</sequence>
<keyword evidence="1" id="KW-0175">Coiled coil</keyword>
<gene>
    <name evidence="2" type="ORF">DNTS_034477</name>
</gene>
<evidence type="ECO:0000313" key="2">
    <source>
        <dbReference type="EMBL" id="TRZ02435.1"/>
    </source>
</evidence>
<proteinExistence type="predicted"/>
<dbReference type="EMBL" id="SRMA01023950">
    <property type="protein sequence ID" value="TRZ02435.1"/>
    <property type="molecule type" value="Genomic_DNA"/>
</dbReference>
<reference evidence="2 3" key="1">
    <citation type="journal article" date="2019" name="Sci. Data">
        <title>Hybrid genome assembly and annotation of Danionella translucida.</title>
        <authorList>
            <person name="Kadobianskyi M."/>
            <person name="Schulze L."/>
            <person name="Schuelke M."/>
            <person name="Judkewitz B."/>
        </authorList>
    </citation>
    <scope>NUCLEOTIDE SEQUENCE [LARGE SCALE GENOMIC DNA]</scope>
    <source>
        <strain evidence="2 3">Bolton</strain>
    </source>
</reference>
<name>A0A553RJS0_9TELE</name>